<reference evidence="1" key="1">
    <citation type="submission" date="2023-12" db="EMBL/GenBank/DDBJ databases">
        <title>Genome assembly of Anisodus tanguticus.</title>
        <authorList>
            <person name="Wang Y.-J."/>
        </authorList>
    </citation>
    <scope>NUCLEOTIDE SEQUENCE</scope>
    <source>
        <strain evidence="1">KB-2021</strain>
        <tissue evidence="1">Leaf</tissue>
    </source>
</reference>
<dbReference type="AlphaFoldDB" id="A0AAE1SRS3"/>
<organism evidence="1 2">
    <name type="scientific">Anisodus tanguticus</name>
    <dbReference type="NCBI Taxonomy" id="243964"/>
    <lineage>
        <taxon>Eukaryota</taxon>
        <taxon>Viridiplantae</taxon>
        <taxon>Streptophyta</taxon>
        <taxon>Embryophyta</taxon>
        <taxon>Tracheophyta</taxon>
        <taxon>Spermatophyta</taxon>
        <taxon>Magnoliopsida</taxon>
        <taxon>eudicotyledons</taxon>
        <taxon>Gunneridae</taxon>
        <taxon>Pentapetalae</taxon>
        <taxon>asterids</taxon>
        <taxon>lamiids</taxon>
        <taxon>Solanales</taxon>
        <taxon>Solanaceae</taxon>
        <taxon>Solanoideae</taxon>
        <taxon>Hyoscyameae</taxon>
        <taxon>Anisodus</taxon>
    </lineage>
</organism>
<keyword evidence="2" id="KW-1185">Reference proteome</keyword>
<protein>
    <submittedName>
        <fullName evidence="1">Uncharacterized protein</fullName>
    </submittedName>
</protein>
<proteinExistence type="predicted"/>
<dbReference type="Proteomes" id="UP001291623">
    <property type="component" value="Unassembled WGS sequence"/>
</dbReference>
<accession>A0AAE1SRS3</accession>
<gene>
    <name evidence="1" type="ORF">RND71_005366</name>
</gene>
<comment type="caution">
    <text evidence="1">The sequence shown here is derived from an EMBL/GenBank/DDBJ whole genome shotgun (WGS) entry which is preliminary data.</text>
</comment>
<sequence>MSSLVKAPVHSHDILSAALKATVSPAKATDASYVGAAVETVGASPVGVHQERVEESLARGIPTTKEELHALRASLLRLSKEIMDSPALSTTYNEMSLAMNDLFALYRTAKDSHDEAVAALQHLGSLRQEKNHIQTSFNEAEIGAITSAIGVLDSAISAHDSSRFSLFWQSLQLDSKIQELGNQQMVWKLNQKAGSEWLANLENEWNAWKSRLVQAIPTITAPSPVDHVAELSADTLMDLPSVAVISSVVQEVSANSQAFTEAPSTVVDEPSLGAEREVHVGAGVAEVVVIDVAGTSHCSSLHSYVT</sequence>
<evidence type="ECO:0000313" key="2">
    <source>
        <dbReference type="Proteomes" id="UP001291623"/>
    </source>
</evidence>
<evidence type="ECO:0000313" key="1">
    <source>
        <dbReference type="EMBL" id="KAK4374689.1"/>
    </source>
</evidence>
<name>A0AAE1SRS3_9SOLA</name>
<dbReference type="EMBL" id="JAVYJV010000003">
    <property type="protein sequence ID" value="KAK4374689.1"/>
    <property type="molecule type" value="Genomic_DNA"/>
</dbReference>